<proteinExistence type="predicted"/>
<accession>A0A6M3LSB9</accession>
<organism evidence="1">
    <name type="scientific">viral metagenome</name>
    <dbReference type="NCBI Taxonomy" id="1070528"/>
    <lineage>
        <taxon>unclassified sequences</taxon>
        <taxon>metagenomes</taxon>
        <taxon>organismal metagenomes</taxon>
    </lineage>
</organism>
<dbReference type="AlphaFoldDB" id="A0A6M3LSB9"/>
<evidence type="ECO:0000313" key="1">
    <source>
        <dbReference type="EMBL" id="QJA96424.1"/>
    </source>
</evidence>
<gene>
    <name evidence="1" type="ORF">MM415B08738_0004</name>
</gene>
<dbReference type="EMBL" id="MT143399">
    <property type="protein sequence ID" value="QJA96424.1"/>
    <property type="molecule type" value="Genomic_DNA"/>
</dbReference>
<sequence length="122" mass="14240">MLTQYTPTIKWWLNLKWRIEMNNEHYDKYEALSQKIGIEALRAIIPVTKEKIRAALENGDEHLNSISLHLWDKAAGMIPKRNYCTTKEFYVSWESPFTSGVANGLSLAERVCILKHVAQYHY</sequence>
<reference evidence="1" key="1">
    <citation type="submission" date="2020-03" db="EMBL/GenBank/DDBJ databases">
        <title>The deep terrestrial virosphere.</title>
        <authorList>
            <person name="Holmfeldt K."/>
            <person name="Nilsson E."/>
            <person name="Simone D."/>
            <person name="Lopez-Fernandez M."/>
            <person name="Wu X."/>
            <person name="de Brujin I."/>
            <person name="Lundin D."/>
            <person name="Andersson A."/>
            <person name="Bertilsson S."/>
            <person name="Dopson M."/>
        </authorList>
    </citation>
    <scope>NUCLEOTIDE SEQUENCE</scope>
    <source>
        <strain evidence="1">MM415B08738</strain>
    </source>
</reference>
<name>A0A6M3LSB9_9ZZZZ</name>
<protein>
    <submittedName>
        <fullName evidence="1">Uncharacterized protein</fullName>
    </submittedName>
</protein>